<protein>
    <submittedName>
        <fullName evidence="1">Uncharacterized protein</fullName>
    </submittedName>
</protein>
<dbReference type="Proteomes" id="UP000075515">
    <property type="component" value="Unassembled WGS sequence"/>
</dbReference>
<name>A0A150S3D3_SORCE</name>
<sequence length="92" mass="9500">MPAVPSAPSASTNGLAERTTFPGALVSCGTQLFVTDSEGPLVMSFCGLFPQNTPLESVTLHVSEYCVNASAAPAGDWLSENEPLMILAIGQS</sequence>
<reference evidence="1 2" key="1">
    <citation type="submission" date="2014-02" db="EMBL/GenBank/DDBJ databases">
        <title>The small core and large imbalanced accessory genome model reveals a collaborative survival strategy of Sorangium cellulosum strains in nature.</title>
        <authorList>
            <person name="Han K."/>
            <person name="Peng R."/>
            <person name="Blom J."/>
            <person name="Li Y.-Z."/>
        </authorList>
    </citation>
    <scope>NUCLEOTIDE SEQUENCE [LARGE SCALE GENOMIC DNA]</scope>
    <source>
        <strain evidence="1 2">So0149</strain>
    </source>
</reference>
<comment type="caution">
    <text evidence="1">The sequence shown here is derived from an EMBL/GenBank/DDBJ whole genome shotgun (WGS) entry which is preliminary data.</text>
</comment>
<dbReference type="EMBL" id="JEMC01002546">
    <property type="protein sequence ID" value="KYF86629.1"/>
    <property type="molecule type" value="Genomic_DNA"/>
</dbReference>
<organism evidence="1 2">
    <name type="scientific">Sorangium cellulosum</name>
    <name type="common">Polyangium cellulosum</name>
    <dbReference type="NCBI Taxonomy" id="56"/>
    <lineage>
        <taxon>Bacteria</taxon>
        <taxon>Pseudomonadati</taxon>
        <taxon>Myxococcota</taxon>
        <taxon>Polyangia</taxon>
        <taxon>Polyangiales</taxon>
        <taxon>Polyangiaceae</taxon>
        <taxon>Sorangium</taxon>
    </lineage>
</organism>
<accession>A0A150S3D3</accession>
<evidence type="ECO:0000313" key="2">
    <source>
        <dbReference type="Proteomes" id="UP000075515"/>
    </source>
</evidence>
<dbReference type="AlphaFoldDB" id="A0A150S3D3"/>
<evidence type="ECO:0000313" key="1">
    <source>
        <dbReference type="EMBL" id="KYF86629.1"/>
    </source>
</evidence>
<gene>
    <name evidence="1" type="ORF">BE18_04295</name>
</gene>
<proteinExistence type="predicted"/>